<name>A0A9P5N4I7_9AGAM</name>
<protein>
    <recommendedName>
        <fullName evidence="4">DUF1748-domain-containing protein</fullName>
    </recommendedName>
</protein>
<reference evidence="2" key="1">
    <citation type="submission" date="2019-10" db="EMBL/GenBank/DDBJ databases">
        <authorList>
            <consortium name="DOE Joint Genome Institute"/>
            <person name="Kuo A."/>
            <person name="Miyauchi S."/>
            <person name="Kiss E."/>
            <person name="Drula E."/>
            <person name="Kohler A."/>
            <person name="Sanchez-Garcia M."/>
            <person name="Andreopoulos B."/>
            <person name="Barry K.W."/>
            <person name="Bonito G."/>
            <person name="Buee M."/>
            <person name="Carver A."/>
            <person name="Chen C."/>
            <person name="Cichocki N."/>
            <person name="Clum A."/>
            <person name="Culley D."/>
            <person name="Crous P.W."/>
            <person name="Fauchery L."/>
            <person name="Girlanda M."/>
            <person name="Hayes R."/>
            <person name="Keri Z."/>
            <person name="LaButti K."/>
            <person name="Lipzen A."/>
            <person name="Lombard V."/>
            <person name="Magnuson J."/>
            <person name="Maillard F."/>
            <person name="Morin E."/>
            <person name="Murat C."/>
            <person name="Nolan M."/>
            <person name="Ohm R."/>
            <person name="Pangilinan J."/>
            <person name="Pereira M."/>
            <person name="Perotto S."/>
            <person name="Peter M."/>
            <person name="Riley R."/>
            <person name="Sitrit Y."/>
            <person name="Stielow B."/>
            <person name="Szollosi G."/>
            <person name="Zifcakova L."/>
            <person name="Stursova M."/>
            <person name="Spatafora J.W."/>
            <person name="Tedersoo L."/>
            <person name="Vaario L.-M."/>
            <person name="Yamada A."/>
            <person name="Yan M."/>
            <person name="Wang P."/>
            <person name="Xu J."/>
            <person name="Bruns T."/>
            <person name="Baldrian P."/>
            <person name="Vilgalys R."/>
            <person name="Henrissat B."/>
            <person name="Grigoriev I.V."/>
            <person name="Hibbett D."/>
            <person name="Nagy L.G."/>
            <person name="Martin F.M."/>
        </authorList>
    </citation>
    <scope>NUCLEOTIDE SEQUENCE</scope>
    <source>
        <strain evidence="2">Prilba</strain>
    </source>
</reference>
<proteinExistence type="predicted"/>
<dbReference type="OrthoDB" id="16824at2759"/>
<feature type="chain" id="PRO_5040119616" description="DUF1748-domain-containing protein" evidence="1">
    <location>
        <begin position="23"/>
        <end position="80"/>
    </location>
</feature>
<evidence type="ECO:0000313" key="2">
    <source>
        <dbReference type="EMBL" id="KAF8486188.1"/>
    </source>
</evidence>
<dbReference type="PANTHER" id="PTHR28075:SF3">
    <property type="entry name" value="DUF1748-DOMAIN-CONTAINING PROTEIN"/>
    <property type="match status" value="1"/>
</dbReference>
<keyword evidence="1" id="KW-0732">Signal</keyword>
<dbReference type="Pfam" id="PF08520">
    <property type="entry name" value="Mitofissin"/>
    <property type="match status" value="1"/>
</dbReference>
<dbReference type="AlphaFoldDB" id="A0A9P5N4I7"/>
<sequence length="80" mass="8803">MVLGRLAHYAIDALLLSTVVAGVKRSTGFTLDTESIISNPTVRSLTEQYLGFGETVFNTLQGAVVTSPYFKRGERERPVR</sequence>
<feature type="signal peptide" evidence="1">
    <location>
        <begin position="1"/>
        <end position="22"/>
    </location>
</feature>
<dbReference type="Proteomes" id="UP000759537">
    <property type="component" value="Unassembled WGS sequence"/>
</dbReference>
<evidence type="ECO:0000256" key="1">
    <source>
        <dbReference type="SAM" id="SignalP"/>
    </source>
</evidence>
<accession>A0A9P5N4I7</accession>
<evidence type="ECO:0000313" key="3">
    <source>
        <dbReference type="Proteomes" id="UP000759537"/>
    </source>
</evidence>
<dbReference type="InterPro" id="IPR013726">
    <property type="entry name" value="Mitofissin"/>
</dbReference>
<organism evidence="2 3">
    <name type="scientific">Russula ochroleuca</name>
    <dbReference type="NCBI Taxonomy" id="152965"/>
    <lineage>
        <taxon>Eukaryota</taxon>
        <taxon>Fungi</taxon>
        <taxon>Dikarya</taxon>
        <taxon>Basidiomycota</taxon>
        <taxon>Agaricomycotina</taxon>
        <taxon>Agaricomycetes</taxon>
        <taxon>Russulales</taxon>
        <taxon>Russulaceae</taxon>
        <taxon>Russula</taxon>
    </lineage>
</organism>
<dbReference type="EMBL" id="WHVB01000002">
    <property type="protein sequence ID" value="KAF8486188.1"/>
    <property type="molecule type" value="Genomic_DNA"/>
</dbReference>
<dbReference type="PANTHER" id="PTHR28075">
    <property type="entry name" value="CHROMOSOME 16, WHOLE GENOME SHOTGUN SEQUENCE"/>
    <property type="match status" value="1"/>
</dbReference>
<comment type="caution">
    <text evidence="2">The sequence shown here is derived from an EMBL/GenBank/DDBJ whole genome shotgun (WGS) entry which is preliminary data.</text>
</comment>
<dbReference type="GO" id="GO:0005737">
    <property type="term" value="C:cytoplasm"/>
    <property type="evidence" value="ECO:0007669"/>
    <property type="project" value="TreeGrafter"/>
</dbReference>
<gene>
    <name evidence="2" type="ORF">DFH94DRAFT_622853</name>
</gene>
<reference evidence="2" key="2">
    <citation type="journal article" date="2020" name="Nat. Commun.">
        <title>Large-scale genome sequencing of mycorrhizal fungi provides insights into the early evolution of symbiotic traits.</title>
        <authorList>
            <person name="Miyauchi S."/>
            <person name="Kiss E."/>
            <person name="Kuo A."/>
            <person name="Drula E."/>
            <person name="Kohler A."/>
            <person name="Sanchez-Garcia M."/>
            <person name="Morin E."/>
            <person name="Andreopoulos B."/>
            <person name="Barry K.W."/>
            <person name="Bonito G."/>
            <person name="Buee M."/>
            <person name="Carver A."/>
            <person name="Chen C."/>
            <person name="Cichocki N."/>
            <person name="Clum A."/>
            <person name="Culley D."/>
            <person name="Crous P.W."/>
            <person name="Fauchery L."/>
            <person name="Girlanda M."/>
            <person name="Hayes R.D."/>
            <person name="Keri Z."/>
            <person name="LaButti K."/>
            <person name="Lipzen A."/>
            <person name="Lombard V."/>
            <person name="Magnuson J."/>
            <person name="Maillard F."/>
            <person name="Murat C."/>
            <person name="Nolan M."/>
            <person name="Ohm R.A."/>
            <person name="Pangilinan J."/>
            <person name="Pereira M.F."/>
            <person name="Perotto S."/>
            <person name="Peter M."/>
            <person name="Pfister S."/>
            <person name="Riley R."/>
            <person name="Sitrit Y."/>
            <person name="Stielow J.B."/>
            <person name="Szollosi G."/>
            <person name="Zifcakova L."/>
            <person name="Stursova M."/>
            <person name="Spatafora J.W."/>
            <person name="Tedersoo L."/>
            <person name="Vaario L.M."/>
            <person name="Yamada A."/>
            <person name="Yan M."/>
            <person name="Wang P."/>
            <person name="Xu J."/>
            <person name="Bruns T."/>
            <person name="Baldrian P."/>
            <person name="Vilgalys R."/>
            <person name="Dunand C."/>
            <person name="Henrissat B."/>
            <person name="Grigoriev I.V."/>
            <person name="Hibbett D."/>
            <person name="Nagy L.G."/>
            <person name="Martin F.M."/>
        </authorList>
    </citation>
    <scope>NUCLEOTIDE SEQUENCE</scope>
    <source>
        <strain evidence="2">Prilba</strain>
    </source>
</reference>
<keyword evidence="3" id="KW-1185">Reference proteome</keyword>
<evidence type="ECO:0008006" key="4">
    <source>
        <dbReference type="Google" id="ProtNLM"/>
    </source>
</evidence>